<dbReference type="GO" id="GO:0005829">
    <property type="term" value="C:cytosol"/>
    <property type="evidence" value="ECO:0007669"/>
    <property type="project" value="TreeGrafter"/>
</dbReference>
<evidence type="ECO:0000256" key="1">
    <source>
        <dbReference type="ARBA" id="ARBA00003041"/>
    </source>
</evidence>
<dbReference type="GO" id="GO:0003774">
    <property type="term" value="F:cytoskeletal motor activity"/>
    <property type="evidence" value="ECO:0007669"/>
    <property type="project" value="InterPro"/>
</dbReference>
<keyword evidence="12" id="KW-0282">Flagellum</keyword>
<keyword evidence="6" id="KW-0963">Cytoplasm</keyword>
<dbReference type="InterPro" id="IPR051472">
    <property type="entry name" value="T3SS_Stator/FliH"/>
</dbReference>
<dbReference type="PANTHER" id="PTHR34982:SF1">
    <property type="entry name" value="FLAGELLAR ASSEMBLY PROTEIN FLIH"/>
    <property type="match status" value="1"/>
</dbReference>
<evidence type="ECO:0000256" key="4">
    <source>
        <dbReference type="ARBA" id="ARBA00016507"/>
    </source>
</evidence>
<evidence type="ECO:0000256" key="10">
    <source>
        <dbReference type="SAM" id="MobiDB-lite"/>
    </source>
</evidence>
<keyword evidence="9" id="KW-1006">Bacterial flagellum protein export</keyword>
<dbReference type="GO" id="GO:0009288">
    <property type="term" value="C:bacterial-type flagellum"/>
    <property type="evidence" value="ECO:0007669"/>
    <property type="project" value="InterPro"/>
</dbReference>
<dbReference type="InterPro" id="IPR018035">
    <property type="entry name" value="Flagellar_FliH/T3SS_HrpE"/>
</dbReference>
<name>A0A1H9MRZ1_9BURK</name>
<evidence type="ECO:0000256" key="8">
    <source>
        <dbReference type="ARBA" id="ARBA00022927"/>
    </source>
</evidence>
<feature type="compositionally biased region" description="Basic and acidic residues" evidence="10">
    <location>
        <begin position="53"/>
        <end position="66"/>
    </location>
</feature>
<evidence type="ECO:0000256" key="6">
    <source>
        <dbReference type="ARBA" id="ARBA00022490"/>
    </source>
</evidence>
<keyword evidence="7" id="KW-1005">Bacterial flagellum biogenesis</keyword>
<comment type="similarity">
    <text evidence="3">Belongs to the FliH family.</text>
</comment>
<accession>A0A1H9MRZ1</accession>
<keyword evidence="8" id="KW-0653">Protein transport</keyword>
<dbReference type="PANTHER" id="PTHR34982">
    <property type="entry name" value="YOP PROTEINS TRANSLOCATION PROTEIN L"/>
    <property type="match status" value="1"/>
</dbReference>
<evidence type="ECO:0000256" key="7">
    <source>
        <dbReference type="ARBA" id="ARBA00022795"/>
    </source>
</evidence>
<dbReference type="EMBL" id="FOGD01000006">
    <property type="protein sequence ID" value="SER26185.1"/>
    <property type="molecule type" value="Genomic_DNA"/>
</dbReference>
<comment type="subcellular location">
    <subcellularLocation>
        <location evidence="2">Cytoplasm</location>
    </subcellularLocation>
</comment>
<feature type="domain" description="Flagellar assembly protein FliH/Type III secretion system HrpE" evidence="11">
    <location>
        <begin position="125"/>
        <end position="250"/>
    </location>
</feature>
<keyword evidence="13" id="KW-1185">Reference proteome</keyword>
<dbReference type="InterPro" id="IPR000563">
    <property type="entry name" value="Flag_FliH"/>
</dbReference>
<dbReference type="GO" id="GO:0044781">
    <property type="term" value="P:bacterial-type flagellum organization"/>
    <property type="evidence" value="ECO:0007669"/>
    <property type="project" value="UniProtKB-KW"/>
</dbReference>
<dbReference type="RefSeq" id="WP_091457266.1">
    <property type="nucleotide sequence ID" value="NZ_FOGD01000006.1"/>
</dbReference>
<evidence type="ECO:0000256" key="3">
    <source>
        <dbReference type="ARBA" id="ARBA00006602"/>
    </source>
</evidence>
<protein>
    <recommendedName>
        <fullName evidence="4">Flagellar assembly protein FliH</fullName>
    </recommendedName>
</protein>
<feature type="region of interest" description="Disordered" evidence="10">
    <location>
        <begin position="53"/>
        <end position="74"/>
    </location>
</feature>
<dbReference type="GO" id="GO:0015031">
    <property type="term" value="P:protein transport"/>
    <property type="evidence" value="ECO:0007669"/>
    <property type="project" value="UniProtKB-KW"/>
</dbReference>
<dbReference type="GO" id="GO:0071973">
    <property type="term" value="P:bacterial-type flagellum-dependent cell motility"/>
    <property type="evidence" value="ECO:0007669"/>
    <property type="project" value="InterPro"/>
</dbReference>
<sequence>MTASSKPRNVYARFIPREEVGHVVPVQFSAMGNGGFSALTFGPNTSVAEQKAKEEAQRQQEYEREQQAQQAQQQKLEQARQQAYALGVEQGLAEGLEQGHQQGHAQATQEWQQRMDDYAQGQAKEAATRLDAVVRELGADLQAMQAYLAQHVLELACDIARQVVRQELHINPKALEPVVREALDMLVTDGRPATVRLNPQDHAIVAEALRTEFADGAVQWVSDAAVAPGGCMVELAGAVIDGHLEKRWQRAIAPLGLDLPWKPEALPQNEGASHDH</sequence>
<dbReference type="STRING" id="180197.SAMN02982919_02030"/>
<dbReference type="PRINTS" id="PR01003">
    <property type="entry name" value="FLGFLIH"/>
</dbReference>
<proteinExistence type="inferred from homology"/>
<comment type="function">
    <text evidence="1">Needed for flagellar regrowth and assembly.</text>
</comment>
<keyword evidence="12" id="KW-0969">Cilium</keyword>
<evidence type="ECO:0000313" key="13">
    <source>
        <dbReference type="Proteomes" id="UP000199766"/>
    </source>
</evidence>
<keyword evidence="5" id="KW-0813">Transport</keyword>
<evidence type="ECO:0000313" key="12">
    <source>
        <dbReference type="EMBL" id="SER26185.1"/>
    </source>
</evidence>
<dbReference type="AlphaFoldDB" id="A0A1H9MRZ1"/>
<evidence type="ECO:0000256" key="9">
    <source>
        <dbReference type="ARBA" id="ARBA00023225"/>
    </source>
</evidence>
<evidence type="ECO:0000259" key="11">
    <source>
        <dbReference type="Pfam" id="PF02108"/>
    </source>
</evidence>
<evidence type="ECO:0000256" key="2">
    <source>
        <dbReference type="ARBA" id="ARBA00004496"/>
    </source>
</evidence>
<gene>
    <name evidence="12" type="ORF">SAMN02982919_02030</name>
</gene>
<dbReference type="OrthoDB" id="5296952at2"/>
<keyword evidence="12" id="KW-0966">Cell projection</keyword>
<dbReference type="Pfam" id="PF02108">
    <property type="entry name" value="FliH"/>
    <property type="match status" value="1"/>
</dbReference>
<organism evidence="12 13">
    <name type="scientific">Giesbergeria anulus</name>
    <dbReference type="NCBI Taxonomy" id="180197"/>
    <lineage>
        <taxon>Bacteria</taxon>
        <taxon>Pseudomonadati</taxon>
        <taxon>Pseudomonadota</taxon>
        <taxon>Betaproteobacteria</taxon>
        <taxon>Burkholderiales</taxon>
        <taxon>Comamonadaceae</taxon>
        <taxon>Giesbergeria</taxon>
    </lineage>
</organism>
<reference evidence="12 13" key="1">
    <citation type="submission" date="2016-10" db="EMBL/GenBank/DDBJ databases">
        <authorList>
            <person name="de Groot N.N."/>
        </authorList>
    </citation>
    <scope>NUCLEOTIDE SEQUENCE [LARGE SCALE GENOMIC DNA]</scope>
    <source>
        <strain evidence="12 13">ATCC 35958</strain>
    </source>
</reference>
<dbReference type="Proteomes" id="UP000199766">
    <property type="component" value="Unassembled WGS sequence"/>
</dbReference>
<evidence type="ECO:0000256" key="5">
    <source>
        <dbReference type="ARBA" id="ARBA00022448"/>
    </source>
</evidence>